<dbReference type="OrthoDB" id="3187054at2759"/>
<dbReference type="InParanoid" id="A0A165QB23"/>
<organism evidence="2 3">
    <name type="scientific">Neolentinus lepideus HHB14362 ss-1</name>
    <dbReference type="NCBI Taxonomy" id="1314782"/>
    <lineage>
        <taxon>Eukaryota</taxon>
        <taxon>Fungi</taxon>
        <taxon>Dikarya</taxon>
        <taxon>Basidiomycota</taxon>
        <taxon>Agaricomycotina</taxon>
        <taxon>Agaricomycetes</taxon>
        <taxon>Gloeophyllales</taxon>
        <taxon>Gloeophyllaceae</taxon>
        <taxon>Neolentinus</taxon>
    </lineage>
</organism>
<feature type="region of interest" description="Disordered" evidence="1">
    <location>
        <begin position="62"/>
        <end position="125"/>
    </location>
</feature>
<dbReference type="STRING" id="1314782.A0A165QB23"/>
<evidence type="ECO:0000313" key="2">
    <source>
        <dbReference type="EMBL" id="KZT22163.1"/>
    </source>
</evidence>
<dbReference type="AlphaFoldDB" id="A0A165QB23"/>
<evidence type="ECO:0000256" key="1">
    <source>
        <dbReference type="SAM" id="MobiDB-lite"/>
    </source>
</evidence>
<sequence length="215" mass="23547">MTQPRPILKRSPAPASRHVHFPPSPVLTRTFAAHSPAAYDRSPIVVAPNACALPARGCPGKTYLPTKSVYPRPVPVSSLERHPHRTQPPGDTNNAAPHPHRHSRPRPLAMPPLIPDLSSESDESDASIAPLLSEFDWGTSRSLTSTALAFLPHPPTPTESPIRDRRKTRGGEGRKSRVDEGRKSKVDEGRYKAIRACRLKSCELEEKDEGCLAGF</sequence>
<feature type="region of interest" description="Disordered" evidence="1">
    <location>
        <begin position="148"/>
        <end position="187"/>
    </location>
</feature>
<reference evidence="2 3" key="1">
    <citation type="journal article" date="2016" name="Mol. Biol. Evol.">
        <title>Comparative Genomics of Early-Diverging Mushroom-Forming Fungi Provides Insights into the Origins of Lignocellulose Decay Capabilities.</title>
        <authorList>
            <person name="Nagy L.G."/>
            <person name="Riley R."/>
            <person name="Tritt A."/>
            <person name="Adam C."/>
            <person name="Daum C."/>
            <person name="Floudas D."/>
            <person name="Sun H."/>
            <person name="Yadav J.S."/>
            <person name="Pangilinan J."/>
            <person name="Larsson K.H."/>
            <person name="Matsuura K."/>
            <person name="Barry K."/>
            <person name="Labutti K."/>
            <person name="Kuo R."/>
            <person name="Ohm R.A."/>
            <person name="Bhattacharya S.S."/>
            <person name="Shirouzu T."/>
            <person name="Yoshinaga Y."/>
            <person name="Martin F.M."/>
            <person name="Grigoriev I.V."/>
            <person name="Hibbett D.S."/>
        </authorList>
    </citation>
    <scope>NUCLEOTIDE SEQUENCE [LARGE SCALE GENOMIC DNA]</scope>
    <source>
        <strain evidence="2 3">HHB14362 ss-1</strain>
    </source>
</reference>
<evidence type="ECO:0000313" key="3">
    <source>
        <dbReference type="Proteomes" id="UP000076761"/>
    </source>
</evidence>
<feature type="compositionally biased region" description="Basic and acidic residues" evidence="1">
    <location>
        <begin position="169"/>
        <end position="187"/>
    </location>
</feature>
<name>A0A165QB23_9AGAM</name>
<gene>
    <name evidence="2" type="ORF">NEOLEDRAFT_1072040</name>
</gene>
<dbReference type="Proteomes" id="UP000076761">
    <property type="component" value="Unassembled WGS sequence"/>
</dbReference>
<protein>
    <submittedName>
        <fullName evidence="2">Uncharacterized protein</fullName>
    </submittedName>
</protein>
<keyword evidence="3" id="KW-1185">Reference proteome</keyword>
<proteinExistence type="predicted"/>
<dbReference type="EMBL" id="KV425598">
    <property type="protein sequence ID" value="KZT22163.1"/>
    <property type="molecule type" value="Genomic_DNA"/>
</dbReference>
<feature type="region of interest" description="Disordered" evidence="1">
    <location>
        <begin position="1"/>
        <end position="21"/>
    </location>
</feature>
<accession>A0A165QB23</accession>